<dbReference type="AlphaFoldDB" id="A0A507DE89"/>
<comment type="caution">
    <text evidence="1">The sequence shown here is derived from an EMBL/GenBank/DDBJ whole genome shotgun (WGS) entry which is preliminary data.</text>
</comment>
<proteinExistence type="predicted"/>
<gene>
    <name evidence="1" type="ORF">SeMB42_g02699</name>
</gene>
<sequence>MHRTHPTTNRLLCEHAIKSSRARVAVLKCDSQVLYLTTLQHCNRDSTRLEHLNARRLKQTYDNDMIVLCTTRPAFHYDTLMSFEKKRKKKSWAYGTNMPTGTNGGFGSALLASNAMQYSNARCFGDP</sequence>
<organism evidence="1 2">
    <name type="scientific">Synchytrium endobioticum</name>
    <dbReference type="NCBI Taxonomy" id="286115"/>
    <lineage>
        <taxon>Eukaryota</taxon>
        <taxon>Fungi</taxon>
        <taxon>Fungi incertae sedis</taxon>
        <taxon>Chytridiomycota</taxon>
        <taxon>Chytridiomycota incertae sedis</taxon>
        <taxon>Chytridiomycetes</taxon>
        <taxon>Synchytriales</taxon>
        <taxon>Synchytriaceae</taxon>
        <taxon>Synchytrium</taxon>
    </lineage>
</organism>
<keyword evidence="2" id="KW-1185">Reference proteome</keyword>
<evidence type="ECO:0000313" key="1">
    <source>
        <dbReference type="EMBL" id="TPX49170.1"/>
    </source>
</evidence>
<protein>
    <submittedName>
        <fullName evidence="1">Uncharacterized protein</fullName>
    </submittedName>
</protein>
<name>A0A507DE89_9FUNG</name>
<accession>A0A507DE89</accession>
<dbReference type="VEuPathDB" id="FungiDB:SeMB42_g02699"/>
<dbReference type="EMBL" id="QEAN01000087">
    <property type="protein sequence ID" value="TPX49170.1"/>
    <property type="molecule type" value="Genomic_DNA"/>
</dbReference>
<dbReference type="Proteomes" id="UP000317494">
    <property type="component" value="Unassembled WGS sequence"/>
</dbReference>
<evidence type="ECO:0000313" key="2">
    <source>
        <dbReference type="Proteomes" id="UP000317494"/>
    </source>
</evidence>
<reference evidence="1 2" key="1">
    <citation type="journal article" date="2019" name="Sci. Rep.">
        <title>Comparative genomics of chytrid fungi reveal insights into the obligate biotrophic and pathogenic lifestyle of Synchytrium endobioticum.</title>
        <authorList>
            <person name="van de Vossenberg B.T.L.H."/>
            <person name="Warris S."/>
            <person name="Nguyen H.D.T."/>
            <person name="van Gent-Pelzer M.P.E."/>
            <person name="Joly D.L."/>
            <person name="van de Geest H.C."/>
            <person name="Bonants P.J.M."/>
            <person name="Smith D.S."/>
            <person name="Levesque C.A."/>
            <person name="van der Lee T.A.J."/>
        </authorList>
    </citation>
    <scope>NUCLEOTIDE SEQUENCE [LARGE SCALE GENOMIC DNA]</scope>
    <source>
        <strain evidence="1 2">MB42</strain>
    </source>
</reference>